<proteinExistence type="inferred from homology"/>
<dbReference type="EMBL" id="OZ004260">
    <property type="protein sequence ID" value="CAK7920569.1"/>
    <property type="molecule type" value="Genomic_DNA"/>
</dbReference>
<comment type="subunit">
    <text evidence="7">Associated with the spliceosome.</text>
</comment>
<evidence type="ECO:0000256" key="7">
    <source>
        <dbReference type="RuleBase" id="RU369036"/>
    </source>
</evidence>
<comment type="subcellular location">
    <subcellularLocation>
        <location evidence="7">Nucleus</location>
    </subcellularLocation>
</comment>
<evidence type="ECO:0000313" key="8">
    <source>
        <dbReference type="EMBL" id="CAK7920569.1"/>
    </source>
</evidence>
<keyword evidence="7" id="KW-0507">mRNA processing</keyword>
<dbReference type="PROSITE" id="PS50082">
    <property type="entry name" value="WD_REPEATS_2"/>
    <property type="match status" value="5"/>
</dbReference>
<keyword evidence="2 7" id="KW-0677">Repeat</keyword>
<keyword evidence="7" id="KW-0539">Nucleus</keyword>
<feature type="repeat" description="WD" evidence="6">
    <location>
        <begin position="230"/>
        <end position="271"/>
    </location>
</feature>
<dbReference type="InterPro" id="IPR015943">
    <property type="entry name" value="WD40/YVTN_repeat-like_dom_sf"/>
</dbReference>
<gene>
    <name evidence="8" type="primary">PRP46</name>
    <name evidence="8" type="ORF">CAAN4_H03884</name>
</gene>
<dbReference type="InterPro" id="IPR036322">
    <property type="entry name" value="WD40_repeat_dom_sf"/>
</dbReference>
<dbReference type="PROSITE" id="PS50294">
    <property type="entry name" value="WD_REPEATS_REGION"/>
    <property type="match status" value="4"/>
</dbReference>
<evidence type="ECO:0000313" key="9">
    <source>
        <dbReference type="Proteomes" id="UP001497600"/>
    </source>
</evidence>
<dbReference type="Proteomes" id="UP001497600">
    <property type="component" value="Chromosome H"/>
</dbReference>
<evidence type="ECO:0000256" key="4">
    <source>
        <dbReference type="ARBA" id="ARBA00026147"/>
    </source>
</evidence>
<dbReference type="PRINTS" id="PR00320">
    <property type="entry name" value="GPROTEINBRPT"/>
</dbReference>
<dbReference type="PANTHER" id="PTHR19923:SF0">
    <property type="entry name" value="PLEIOTROPIC REGULATOR 1"/>
    <property type="match status" value="1"/>
</dbReference>
<name>A0ABP0EJF2_9ASCO</name>
<keyword evidence="7" id="KW-0508">mRNA splicing</keyword>
<keyword evidence="7" id="KW-0747">Spliceosome</keyword>
<protein>
    <recommendedName>
        <fullName evidence="4 7">Pre-mRNA-splicing factor PRP46</fullName>
    </recommendedName>
    <alternativeName>
        <fullName evidence="5 7">Pre-mRNA-processing protein 46</fullName>
    </alternativeName>
</protein>
<feature type="repeat" description="WD" evidence="6">
    <location>
        <begin position="98"/>
        <end position="140"/>
    </location>
</feature>
<evidence type="ECO:0000256" key="1">
    <source>
        <dbReference type="ARBA" id="ARBA00022574"/>
    </source>
</evidence>
<dbReference type="InterPro" id="IPR045241">
    <property type="entry name" value="Prp46/PLRG1-like"/>
</dbReference>
<keyword evidence="9" id="KW-1185">Reference proteome</keyword>
<evidence type="ECO:0000256" key="2">
    <source>
        <dbReference type="ARBA" id="ARBA00022737"/>
    </source>
</evidence>
<keyword evidence="1 6" id="KW-0853">WD repeat</keyword>
<dbReference type="SMART" id="SM00320">
    <property type="entry name" value="WD40"/>
    <property type="match status" value="7"/>
</dbReference>
<dbReference type="Pfam" id="PF00400">
    <property type="entry name" value="WD40"/>
    <property type="match status" value="6"/>
</dbReference>
<dbReference type="PROSITE" id="PS00678">
    <property type="entry name" value="WD_REPEATS_1"/>
    <property type="match status" value="2"/>
</dbReference>
<dbReference type="PANTHER" id="PTHR19923">
    <property type="entry name" value="WD40 REPEAT PROTEINPRL1/PRL2-RELATED"/>
    <property type="match status" value="1"/>
</dbReference>
<feature type="repeat" description="WD" evidence="6">
    <location>
        <begin position="141"/>
        <end position="182"/>
    </location>
</feature>
<comment type="similarity">
    <text evidence="3 7">Belongs to the WD repeat PRL1/PRL2 family.</text>
</comment>
<reference evidence="8 9" key="1">
    <citation type="submission" date="2024-01" db="EMBL/GenBank/DDBJ databases">
        <authorList>
            <consortium name="Genoscope - CEA"/>
            <person name="William W."/>
        </authorList>
    </citation>
    <scope>NUCLEOTIDE SEQUENCE [LARGE SCALE GENOMIC DNA]</scope>
    <source>
        <strain evidence="8 9">29B2s-10</strain>
    </source>
</reference>
<dbReference type="CDD" id="cd00200">
    <property type="entry name" value="WD40"/>
    <property type="match status" value="1"/>
</dbReference>
<sequence length="400" mass="44637">MLTYRDVFNIDDGDTIPPSDPTSENFYNLIKSEQFNVKSTSDDLSYKSNISPEEKQVIDVEPMNIDSQQLVVQNKRSTVDNKQQVVSQPQWKLSKVIANAHEGWVRSCTMDPVSNRWYVTGGSDATIKVWDLATSQIKATLTGHIMGVRSLKVSSKFPYLFSGSEDKTVRCWDLERTNSKAGCQIRDYHGHVGGIYAMDLHPELDILCTGGRDSVIRVWDIRSRTEIMLLSGHRADITSISCSASDPQIVSSSMDSTIRLWDIRKATTQLAITHHSKSIRSMVSHPNEMTMCSADSAGQFKQWVLPRGDLLNEFATTNDDSKIVNSLAINPSNDTLFAGYDDGRMEFYDYKSGNLVQSTTSKPVPGTPETTIYASTFDKSGSRLITCEGDKSIKIWVEEG</sequence>
<evidence type="ECO:0000256" key="5">
    <source>
        <dbReference type="ARBA" id="ARBA00033071"/>
    </source>
</evidence>
<evidence type="ECO:0000256" key="3">
    <source>
        <dbReference type="ARBA" id="ARBA00025726"/>
    </source>
</evidence>
<dbReference type="SUPFAM" id="SSF50978">
    <property type="entry name" value="WD40 repeat-like"/>
    <property type="match status" value="1"/>
</dbReference>
<organism evidence="8 9">
    <name type="scientific">[Candida] anglica</name>
    <dbReference type="NCBI Taxonomy" id="148631"/>
    <lineage>
        <taxon>Eukaryota</taxon>
        <taxon>Fungi</taxon>
        <taxon>Dikarya</taxon>
        <taxon>Ascomycota</taxon>
        <taxon>Saccharomycotina</taxon>
        <taxon>Pichiomycetes</taxon>
        <taxon>Debaryomycetaceae</taxon>
        <taxon>Kurtzmaniella</taxon>
    </lineage>
</organism>
<feature type="repeat" description="WD" evidence="6">
    <location>
        <begin position="317"/>
        <end position="358"/>
    </location>
</feature>
<feature type="repeat" description="WD" evidence="6">
    <location>
        <begin position="188"/>
        <end position="229"/>
    </location>
</feature>
<dbReference type="InterPro" id="IPR001680">
    <property type="entry name" value="WD40_rpt"/>
</dbReference>
<dbReference type="InterPro" id="IPR020472">
    <property type="entry name" value="WD40_PAC1"/>
</dbReference>
<dbReference type="InterPro" id="IPR019775">
    <property type="entry name" value="WD40_repeat_CS"/>
</dbReference>
<dbReference type="Gene3D" id="2.130.10.10">
    <property type="entry name" value="YVTN repeat-like/Quinoprotein amine dehydrogenase"/>
    <property type="match status" value="1"/>
</dbReference>
<accession>A0ABP0EJF2</accession>
<comment type="function">
    <text evidence="7">Involved in pre-mRNA splicing and required for cell cycle progression at G2/M.</text>
</comment>
<evidence type="ECO:0000256" key="6">
    <source>
        <dbReference type="PROSITE-ProRule" id="PRU00221"/>
    </source>
</evidence>